<dbReference type="InterPro" id="IPR006976">
    <property type="entry name" value="VanZ-like"/>
</dbReference>
<feature type="transmembrane region" description="Helical" evidence="5">
    <location>
        <begin position="240"/>
        <end position="261"/>
    </location>
</feature>
<dbReference type="GO" id="GO:0016020">
    <property type="term" value="C:membrane"/>
    <property type="evidence" value="ECO:0007669"/>
    <property type="project" value="UniProtKB-SubCell"/>
</dbReference>
<evidence type="ECO:0000259" key="7">
    <source>
        <dbReference type="Pfam" id="PF06271"/>
    </source>
</evidence>
<dbReference type="Proteomes" id="UP000029014">
    <property type="component" value="Unassembled WGS sequence"/>
</dbReference>
<feature type="transmembrane region" description="Helical" evidence="5">
    <location>
        <begin position="96"/>
        <end position="115"/>
    </location>
</feature>
<comment type="caution">
    <text evidence="8">The sequence shown here is derived from an EMBL/GenBank/DDBJ whole genome shotgun (WGS) entry which is preliminary data.</text>
</comment>
<dbReference type="Pfam" id="PF06271">
    <property type="entry name" value="RDD"/>
    <property type="match status" value="1"/>
</dbReference>
<evidence type="ECO:0000256" key="3">
    <source>
        <dbReference type="ARBA" id="ARBA00022989"/>
    </source>
</evidence>
<feature type="transmembrane region" description="Helical" evidence="5">
    <location>
        <begin position="127"/>
        <end position="151"/>
    </location>
</feature>
<feature type="transmembrane region" description="Helical" evidence="5">
    <location>
        <begin position="46"/>
        <end position="66"/>
    </location>
</feature>
<organism evidence="8 9">
    <name type="scientific">Bifidobacterium minimum</name>
    <dbReference type="NCBI Taxonomy" id="1693"/>
    <lineage>
        <taxon>Bacteria</taxon>
        <taxon>Bacillati</taxon>
        <taxon>Actinomycetota</taxon>
        <taxon>Actinomycetes</taxon>
        <taxon>Bifidobacteriales</taxon>
        <taxon>Bifidobacteriaceae</taxon>
        <taxon>Bifidobacterium</taxon>
    </lineage>
</organism>
<feature type="transmembrane region" description="Helical" evidence="5">
    <location>
        <begin position="12"/>
        <end position="34"/>
    </location>
</feature>
<name>A0A087BNG0_9BIFI</name>
<keyword evidence="4 5" id="KW-0472">Membrane</keyword>
<reference evidence="8 9" key="1">
    <citation type="submission" date="2014-03" db="EMBL/GenBank/DDBJ databases">
        <title>Genomics of Bifidobacteria.</title>
        <authorList>
            <person name="Ventura M."/>
            <person name="Milani C."/>
            <person name="Lugli G.A."/>
        </authorList>
    </citation>
    <scope>NUCLEOTIDE SEQUENCE [LARGE SCALE GENOMIC DNA]</scope>
    <source>
        <strain evidence="8 9">LMG 11592</strain>
    </source>
</reference>
<keyword evidence="2 5" id="KW-0812">Transmembrane</keyword>
<feature type="domain" description="VanZ-like" evidence="6">
    <location>
        <begin position="52"/>
        <end position="179"/>
    </location>
</feature>
<keyword evidence="9" id="KW-1185">Reference proteome</keyword>
<dbReference type="eggNOG" id="COG4767">
    <property type="taxonomic scope" value="Bacteria"/>
</dbReference>
<dbReference type="PANTHER" id="PTHR36834:SF1">
    <property type="entry name" value="INTEGRAL MEMBRANE PROTEIN"/>
    <property type="match status" value="1"/>
</dbReference>
<dbReference type="STRING" id="1693.BMIN_0458"/>
<dbReference type="PANTHER" id="PTHR36834">
    <property type="entry name" value="MEMBRANE PROTEIN-RELATED"/>
    <property type="match status" value="1"/>
</dbReference>
<sequence>MSFIAGFTGPFILSVVLWPFASLILTLPVFALLYHRDNRLTFRPALVAYLVVLYLLALVCFTMYPLPSDPVGFCSTHHLSPQLNPFEFVHDIRADGLTAVLQLVLNVVFFVPWGFFMGRTFRWPLRVALPVGFLTSLCIETAQLTGLFHLYPCAYRLFDVDDLLTNTMGALIGFGIAAAFTKAYPHEPVDGDAIDDDPKLMRRFVAFTIDMTLVLAALLPIVFLIWMAAGHTEGNPFNTWYSGVVEVLVFLVFEAVIPWIRDGRTIGGGFVRMTVETRERGPVRRVTFYAVRALVLYAMTFSWLVWVSVLPLVVAAVLWLFWMVARRMPYDMI</sequence>
<dbReference type="Pfam" id="PF04892">
    <property type="entry name" value="VanZ"/>
    <property type="match status" value="1"/>
</dbReference>
<keyword evidence="3 5" id="KW-1133">Transmembrane helix</keyword>
<evidence type="ECO:0000256" key="4">
    <source>
        <dbReference type="ARBA" id="ARBA00023136"/>
    </source>
</evidence>
<evidence type="ECO:0000256" key="5">
    <source>
        <dbReference type="SAM" id="Phobius"/>
    </source>
</evidence>
<evidence type="ECO:0000313" key="8">
    <source>
        <dbReference type="EMBL" id="KFI72560.1"/>
    </source>
</evidence>
<dbReference type="InterPro" id="IPR010432">
    <property type="entry name" value="RDD"/>
</dbReference>
<feature type="transmembrane region" description="Helical" evidence="5">
    <location>
        <begin position="204"/>
        <end position="228"/>
    </location>
</feature>
<dbReference type="InterPro" id="IPR053150">
    <property type="entry name" value="Teicoplanin_resist-assoc"/>
</dbReference>
<dbReference type="EMBL" id="JGZD01000009">
    <property type="protein sequence ID" value="KFI72560.1"/>
    <property type="molecule type" value="Genomic_DNA"/>
</dbReference>
<dbReference type="AlphaFoldDB" id="A0A087BNG0"/>
<proteinExistence type="predicted"/>
<evidence type="ECO:0000313" key="9">
    <source>
        <dbReference type="Proteomes" id="UP000029014"/>
    </source>
</evidence>
<evidence type="ECO:0000259" key="6">
    <source>
        <dbReference type="Pfam" id="PF04892"/>
    </source>
</evidence>
<dbReference type="RefSeq" id="WP_022860584.1">
    <property type="nucleotide sequence ID" value="NZ_JGZD01000009.1"/>
</dbReference>
<feature type="domain" description="RDD" evidence="7">
    <location>
        <begin position="198"/>
        <end position="333"/>
    </location>
</feature>
<protein>
    <submittedName>
        <fullName evidence="8">Membrane protein</fullName>
    </submittedName>
</protein>
<feature type="transmembrane region" description="Helical" evidence="5">
    <location>
        <begin position="282"/>
        <end position="299"/>
    </location>
</feature>
<comment type="subcellular location">
    <subcellularLocation>
        <location evidence="1">Membrane</location>
        <topology evidence="1">Multi-pass membrane protein</topology>
    </subcellularLocation>
</comment>
<gene>
    <name evidence="8" type="ORF">BMIN_0458</name>
</gene>
<accession>A0A087BNG0</accession>
<evidence type="ECO:0000256" key="2">
    <source>
        <dbReference type="ARBA" id="ARBA00022692"/>
    </source>
</evidence>
<feature type="transmembrane region" description="Helical" evidence="5">
    <location>
        <begin position="305"/>
        <end position="325"/>
    </location>
</feature>
<feature type="transmembrane region" description="Helical" evidence="5">
    <location>
        <begin position="163"/>
        <end position="184"/>
    </location>
</feature>
<evidence type="ECO:0000256" key="1">
    <source>
        <dbReference type="ARBA" id="ARBA00004141"/>
    </source>
</evidence>